<protein>
    <submittedName>
        <fullName evidence="4">Listeria/Bacterioides repeat-containing protein</fullName>
    </submittedName>
</protein>
<dbReference type="Pfam" id="PF00395">
    <property type="entry name" value="SLH"/>
    <property type="match status" value="3"/>
</dbReference>
<dbReference type="GO" id="GO:0030313">
    <property type="term" value="C:cell envelope"/>
    <property type="evidence" value="ECO:0007669"/>
    <property type="project" value="UniProtKB-SubCell"/>
</dbReference>
<feature type="region of interest" description="Disordered" evidence="2">
    <location>
        <begin position="47"/>
        <end position="239"/>
    </location>
</feature>
<dbReference type="Pfam" id="PF09479">
    <property type="entry name" value="Flg_new"/>
    <property type="match status" value="1"/>
</dbReference>
<feature type="domain" description="SLH" evidence="3">
    <location>
        <begin position="504"/>
        <end position="567"/>
    </location>
</feature>
<feature type="compositionally biased region" description="Basic and acidic residues" evidence="2">
    <location>
        <begin position="81"/>
        <end position="152"/>
    </location>
</feature>
<comment type="subcellular location">
    <subcellularLocation>
        <location evidence="1">Cell envelope</location>
    </subcellularLocation>
</comment>
<evidence type="ECO:0000313" key="4">
    <source>
        <dbReference type="EMBL" id="SHH08919.1"/>
    </source>
</evidence>
<dbReference type="EMBL" id="FQXI01000002">
    <property type="protein sequence ID" value="SHH08919.1"/>
    <property type="molecule type" value="Genomic_DNA"/>
</dbReference>
<dbReference type="InterPro" id="IPR011439">
    <property type="entry name" value="DUF1542"/>
</dbReference>
<dbReference type="InterPro" id="IPR042229">
    <property type="entry name" value="Listeria/Bacterioides_rpt_sf"/>
</dbReference>
<dbReference type="PROSITE" id="PS51272">
    <property type="entry name" value="SLH"/>
    <property type="match status" value="3"/>
</dbReference>
<feature type="domain" description="SLH" evidence="3">
    <location>
        <begin position="441"/>
        <end position="503"/>
    </location>
</feature>
<dbReference type="Proteomes" id="UP000184032">
    <property type="component" value="Unassembled WGS sequence"/>
</dbReference>
<dbReference type="InterPro" id="IPR001119">
    <property type="entry name" value="SLH_dom"/>
</dbReference>
<dbReference type="PANTHER" id="PTHR43308:SF5">
    <property type="entry name" value="S-LAYER PROTEIN _ PEPTIDOGLYCAN ENDO-BETA-N-ACETYLGLUCOSAMINIDASE"/>
    <property type="match status" value="1"/>
</dbReference>
<reference evidence="4 5" key="1">
    <citation type="submission" date="2016-11" db="EMBL/GenBank/DDBJ databases">
        <authorList>
            <person name="Jaros S."/>
            <person name="Januszkiewicz K."/>
            <person name="Wedrychowicz H."/>
        </authorList>
    </citation>
    <scope>NUCLEOTIDE SEQUENCE [LARGE SCALE GENOMIC DNA]</scope>
    <source>
        <strain evidence="4 5">DSM 21120</strain>
    </source>
</reference>
<dbReference type="PANTHER" id="PTHR43308">
    <property type="entry name" value="OUTER MEMBRANE PROTEIN ALPHA-RELATED"/>
    <property type="match status" value="1"/>
</dbReference>
<dbReference type="InterPro" id="IPR013378">
    <property type="entry name" value="InlB-like_B-rpt"/>
</dbReference>
<proteinExistence type="predicted"/>
<feature type="region of interest" description="Disordered" evidence="2">
    <location>
        <begin position="295"/>
        <end position="333"/>
    </location>
</feature>
<gene>
    <name evidence="4" type="ORF">SAMN02745245_00498</name>
</gene>
<feature type="domain" description="SLH" evidence="3">
    <location>
        <begin position="568"/>
        <end position="624"/>
    </location>
</feature>
<dbReference type="AlphaFoldDB" id="A0A1M5Q590"/>
<feature type="compositionally biased region" description="Basic and acidic residues" evidence="2">
    <location>
        <begin position="51"/>
        <end position="72"/>
    </location>
</feature>
<dbReference type="STRING" id="1120995.SAMN02745245_00498"/>
<dbReference type="OrthoDB" id="1698971at2"/>
<feature type="compositionally biased region" description="Basic and acidic residues" evidence="2">
    <location>
        <begin position="181"/>
        <end position="207"/>
    </location>
</feature>
<dbReference type="Gene3D" id="2.60.40.4270">
    <property type="entry name" value="Listeria-Bacteroides repeat domain"/>
    <property type="match status" value="1"/>
</dbReference>
<dbReference type="RefSeq" id="WP_073183436.1">
    <property type="nucleotide sequence ID" value="NZ_FQXI01000002.1"/>
</dbReference>
<evidence type="ECO:0000313" key="5">
    <source>
        <dbReference type="Proteomes" id="UP000184032"/>
    </source>
</evidence>
<name>A0A1M5Q590_9FIRM</name>
<evidence type="ECO:0000259" key="3">
    <source>
        <dbReference type="PROSITE" id="PS51272"/>
    </source>
</evidence>
<sequence length="650" mass="71322">KVDAIDKINKVTPKTEAEELADAKAKAKAEIDQAAKDRTAAIEGMNNVSQEAKDEAKAKVEEERAAGNKAVDEATTVENVETEKTTAIDKINKVTPETGEKDLAEAKEEAKEEIDKAAEDKIKEIEGNTDASDKEKEDAISKVEEEQEKGKTAVDNAGTEEEVTKEKEEAIENIENVTPETGEKDLAEAKEDAKKEIDKAAEDKIAEIEANPDASDKEKEDAISKVEEEQTAGNKAVEDATTIAEVGTAKDTAITEINKVTPKTEAEELADAKAKAKAEIDQAAADKIKEIEDRTDISEKSKEDAISKVEEEQEKGKTAVDNAGTEEEVTKEKEEAIDNINKVTPGVETPEEVTYKVNYDGNGARGTAPFDSNKYNDGDNVIVLGRNSLEKSDYTFKGWSTSKYATRGEYQLGDAFTIRENTTLYAIWEKDSSGGDFGFTGGWTSSKPSIETTQVSTIPSTTKQAYIKGYEDGTFRPKENMTRAEVAAIFTRLKTNGAEPNVTSNLAYSDVNSTDWYAKYVGYVTENNLMKGYEDGTFRPEEKITRAEFVTAIARYNSLTSADNSFADANGHWAEGYIGAVTTKSWIKGYPDETFKPDNNISREEVVVIINRMENIDVEKSSSNVVNPFKDVDESLWSYKDIIAATSSKN</sequence>
<accession>A0A1M5Q590</accession>
<dbReference type="InterPro" id="IPR051465">
    <property type="entry name" value="Cell_Envelope_Struct_Comp"/>
</dbReference>
<evidence type="ECO:0000256" key="1">
    <source>
        <dbReference type="ARBA" id="ARBA00004196"/>
    </source>
</evidence>
<feature type="compositionally biased region" description="Basic and acidic residues" evidence="2">
    <location>
        <begin position="295"/>
        <end position="318"/>
    </location>
</feature>
<keyword evidence="5" id="KW-1185">Reference proteome</keyword>
<evidence type="ECO:0000256" key="2">
    <source>
        <dbReference type="SAM" id="MobiDB-lite"/>
    </source>
</evidence>
<organism evidence="4 5">
    <name type="scientific">Anaerosphaera aminiphila DSM 21120</name>
    <dbReference type="NCBI Taxonomy" id="1120995"/>
    <lineage>
        <taxon>Bacteria</taxon>
        <taxon>Bacillati</taxon>
        <taxon>Bacillota</taxon>
        <taxon>Tissierellia</taxon>
        <taxon>Tissierellales</taxon>
        <taxon>Peptoniphilaceae</taxon>
        <taxon>Anaerosphaera</taxon>
    </lineage>
</organism>
<feature type="non-terminal residue" evidence="4">
    <location>
        <position position="1"/>
    </location>
</feature>
<feature type="compositionally biased region" description="Basic and acidic residues" evidence="2">
    <location>
        <begin position="214"/>
        <end position="228"/>
    </location>
</feature>
<dbReference type="Pfam" id="PF07564">
    <property type="entry name" value="DUF1542"/>
    <property type="match status" value="4"/>
</dbReference>